<dbReference type="GO" id="GO:0006696">
    <property type="term" value="P:ergosterol biosynthetic process"/>
    <property type="evidence" value="ECO:0007669"/>
    <property type="project" value="TreeGrafter"/>
</dbReference>
<evidence type="ECO:0000256" key="3">
    <source>
        <dbReference type="ARBA" id="ARBA00022955"/>
    </source>
</evidence>
<evidence type="ECO:0000313" key="7">
    <source>
        <dbReference type="EMBL" id="GME69238.1"/>
    </source>
</evidence>
<accession>A0A9W6SXP3</accession>
<dbReference type="Pfam" id="PF00494">
    <property type="entry name" value="SQS_PSY"/>
    <property type="match status" value="1"/>
</dbReference>
<protein>
    <submittedName>
        <fullName evidence="7">Unnamed protein product</fullName>
    </submittedName>
</protein>
<keyword evidence="8" id="KW-1185">Reference proteome</keyword>
<dbReference type="SUPFAM" id="SSF48576">
    <property type="entry name" value="Terpenoid synthases"/>
    <property type="match status" value="1"/>
</dbReference>
<dbReference type="GO" id="GO:0045338">
    <property type="term" value="P:farnesyl diphosphate metabolic process"/>
    <property type="evidence" value="ECO:0007669"/>
    <property type="project" value="InterPro"/>
</dbReference>
<organism evidence="7 8">
    <name type="scientific">Candida boidinii</name>
    <name type="common">Yeast</name>
    <dbReference type="NCBI Taxonomy" id="5477"/>
    <lineage>
        <taxon>Eukaryota</taxon>
        <taxon>Fungi</taxon>
        <taxon>Dikarya</taxon>
        <taxon>Ascomycota</taxon>
        <taxon>Saccharomycotina</taxon>
        <taxon>Pichiomycetes</taxon>
        <taxon>Pichiales</taxon>
        <taxon>Pichiaceae</taxon>
        <taxon>Ogataea</taxon>
        <taxon>Ogataea/Candida clade</taxon>
    </lineage>
</organism>
<evidence type="ECO:0000256" key="6">
    <source>
        <dbReference type="ARBA" id="ARBA00023221"/>
    </source>
</evidence>
<evidence type="ECO:0000256" key="1">
    <source>
        <dbReference type="ARBA" id="ARBA00006251"/>
    </source>
</evidence>
<dbReference type="EMBL" id="BSXN01000617">
    <property type="protein sequence ID" value="GME69238.1"/>
    <property type="molecule type" value="Genomic_DNA"/>
</dbReference>
<evidence type="ECO:0000256" key="4">
    <source>
        <dbReference type="ARBA" id="ARBA00023011"/>
    </source>
</evidence>
<keyword evidence="6" id="KW-0753">Steroid metabolism</keyword>
<dbReference type="InterPro" id="IPR008949">
    <property type="entry name" value="Isoprenoid_synthase_dom_sf"/>
</dbReference>
<keyword evidence="5" id="KW-1207">Sterol metabolism</keyword>
<dbReference type="GO" id="GO:0051996">
    <property type="term" value="F:squalene synthase [NAD(P)H] activity"/>
    <property type="evidence" value="ECO:0007669"/>
    <property type="project" value="InterPro"/>
</dbReference>
<dbReference type="PANTHER" id="PTHR11626">
    <property type="entry name" value="FARNESYL-DIPHOSPHATE FARNESYLTRANSFERASE"/>
    <property type="match status" value="1"/>
</dbReference>
<sequence length="334" mass="38864">MSRDTILYKINKIIALLKHPTELRAAIQLKFFRKIPFPRDLANERETESICYNFLFKTGRSYAPVIMELNPELRNVIMLFYLVLRALDTIEDDMTLDNEVKIPLLKSFHLKLNSFDWTFNGNGPNEKDRELLVQYNNVLIEYHKIKPFYQQVIKDTTQKMEDGMAYYITNNDIGLTGLKTLKDYEDYAYYVVGVVTEGLIQITTKAGYNDPILLDNMYLSKSMGVFIQQPIVIRDYKEDLDEGRSFLPEEVWSKYAKHLSDFAQDEYLDQGVYCISELVLDDLKYVEDVLLFLSLVYDPSAFSFYAIPATLGMATLVEIFQNPLVLRTKINAQF</sequence>
<comment type="similarity">
    <text evidence="1">Belongs to the phytoene/squalene synthase family.</text>
</comment>
<keyword evidence="2" id="KW-0444">Lipid biosynthesis</keyword>
<keyword evidence="4" id="KW-0756">Sterol biosynthesis</keyword>
<proteinExistence type="inferred from homology"/>
<gene>
    <name evidence="7" type="ORF">Cboi02_000216700</name>
</gene>
<dbReference type="InterPro" id="IPR002060">
    <property type="entry name" value="Squ/phyt_synthse"/>
</dbReference>
<evidence type="ECO:0000256" key="5">
    <source>
        <dbReference type="ARBA" id="ARBA00023166"/>
    </source>
</evidence>
<dbReference type="AlphaFoldDB" id="A0A9W6SXP3"/>
<dbReference type="GO" id="GO:0005789">
    <property type="term" value="C:endoplasmic reticulum membrane"/>
    <property type="evidence" value="ECO:0007669"/>
    <property type="project" value="TreeGrafter"/>
</dbReference>
<dbReference type="Gene3D" id="1.10.600.10">
    <property type="entry name" value="Farnesyl Diphosphate Synthase"/>
    <property type="match status" value="1"/>
</dbReference>
<dbReference type="NCBIfam" id="TIGR01559">
    <property type="entry name" value="squal_synth"/>
    <property type="match status" value="1"/>
</dbReference>
<keyword evidence="3" id="KW-0443">Lipid metabolism</keyword>
<comment type="caution">
    <text evidence="7">The sequence shown here is derived from an EMBL/GenBank/DDBJ whole genome shotgun (WGS) entry which is preliminary data.</text>
</comment>
<dbReference type="InterPro" id="IPR006449">
    <property type="entry name" value="Squal_synth-like"/>
</dbReference>
<keyword evidence="3" id="KW-0752">Steroid biosynthesis</keyword>
<reference evidence="7" key="1">
    <citation type="submission" date="2023-04" db="EMBL/GenBank/DDBJ databases">
        <title>Candida boidinii NBRC 10035.</title>
        <authorList>
            <person name="Ichikawa N."/>
            <person name="Sato H."/>
            <person name="Tonouchi N."/>
        </authorList>
    </citation>
    <scope>NUCLEOTIDE SEQUENCE</scope>
    <source>
        <strain evidence="7">NBRC 10035</strain>
    </source>
</reference>
<evidence type="ECO:0000256" key="2">
    <source>
        <dbReference type="ARBA" id="ARBA00022516"/>
    </source>
</evidence>
<dbReference type="FunFam" id="1.10.600.10:FF:000023">
    <property type="entry name" value="Squalene synthase"/>
    <property type="match status" value="1"/>
</dbReference>
<name>A0A9W6SXP3_CANBO</name>
<evidence type="ECO:0000313" key="8">
    <source>
        <dbReference type="Proteomes" id="UP001165120"/>
    </source>
</evidence>
<dbReference type="Proteomes" id="UP001165120">
    <property type="component" value="Unassembled WGS sequence"/>
</dbReference>
<dbReference type="PANTHER" id="PTHR11626:SF2">
    <property type="entry name" value="SQUALENE SYNTHASE"/>
    <property type="match status" value="1"/>
</dbReference>
<dbReference type="InterPro" id="IPR044844">
    <property type="entry name" value="Trans_IPPS_euk-type"/>
</dbReference>